<keyword evidence="1" id="KW-0732">Signal</keyword>
<name>A0ABP0YZH6_9ROSI</name>
<dbReference type="Proteomes" id="UP001642487">
    <property type="component" value="Chromosome 6"/>
</dbReference>
<accession>A0ABP0YZH6</accession>
<evidence type="ECO:0008006" key="4">
    <source>
        <dbReference type="Google" id="ProtNLM"/>
    </source>
</evidence>
<gene>
    <name evidence="2" type="ORF">CITCOLO1_LOCUS16675</name>
</gene>
<proteinExistence type="predicted"/>
<organism evidence="2 3">
    <name type="scientific">Citrullus colocynthis</name>
    <name type="common">colocynth</name>
    <dbReference type="NCBI Taxonomy" id="252529"/>
    <lineage>
        <taxon>Eukaryota</taxon>
        <taxon>Viridiplantae</taxon>
        <taxon>Streptophyta</taxon>
        <taxon>Embryophyta</taxon>
        <taxon>Tracheophyta</taxon>
        <taxon>Spermatophyta</taxon>
        <taxon>Magnoliopsida</taxon>
        <taxon>eudicotyledons</taxon>
        <taxon>Gunneridae</taxon>
        <taxon>Pentapetalae</taxon>
        <taxon>rosids</taxon>
        <taxon>fabids</taxon>
        <taxon>Cucurbitales</taxon>
        <taxon>Cucurbitaceae</taxon>
        <taxon>Benincaseae</taxon>
        <taxon>Citrullus</taxon>
    </lineage>
</organism>
<evidence type="ECO:0000313" key="3">
    <source>
        <dbReference type="Proteomes" id="UP001642487"/>
    </source>
</evidence>
<keyword evidence="3" id="KW-1185">Reference proteome</keyword>
<dbReference type="EMBL" id="OZ021740">
    <property type="protein sequence ID" value="CAK9324441.1"/>
    <property type="molecule type" value="Genomic_DNA"/>
</dbReference>
<sequence length="112" mass="13123">MMLKFRFLFYSLWCLFLRINLLECCNGSGFNQLRKLFSQRNILAFLLLLSKDVNKVMQIPSSQIFIGKGEICLFTSISYEWEAKVRRLVGRNGLRGEQQLEFLRATDSNESM</sequence>
<reference evidence="2 3" key="1">
    <citation type="submission" date="2024-03" db="EMBL/GenBank/DDBJ databases">
        <authorList>
            <person name="Gkanogiannis A."/>
            <person name="Becerra Lopez-Lavalle L."/>
        </authorList>
    </citation>
    <scope>NUCLEOTIDE SEQUENCE [LARGE SCALE GENOMIC DNA]</scope>
</reference>
<protein>
    <recommendedName>
        <fullName evidence="4">Secreted protein</fullName>
    </recommendedName>
</protein>
<evidence type="ECO:0000256" key="1">
    <source>
        <dbReference type="SAM" id="SignalP"/>
    </source>
</evidence>
<evidence type="ECO:0000313" key="2">
    <source>
        <dbReference type="EMBL" id="CAK9324441.1"/>
    </source>
</evidence>
<feature type="signal peptide" evidence="1">
    <location>
        <begin position="1"/>
        <end position="24"/>
    </location>
</feature>
<feature type="chain" id="PRO_5046103407" description="Secreted protein" evidence="1">
    <location>
        <begin position="25"/>
        <end position="112"/>
    </location>
</feature>